<evidence type="ECO:0000259" key="1">
    <source>
        <dbReference type="Pfam" id="PF10979"/>
    </source>
</evidence>
<proteinExistence type="predicted"/>
<comment type="caution">
    <text evidence="3">The sequence shown here is derived from an EMBL/GenBank/DDBJ whole genome shotgun (WGS) entry which is preliminary data.</text>
</comment>
<dbReference type="InterPro" id="IPR024498">
    <property type="entry name" value="DUF2786"/>
</dbReference>
<evidence type="ECO:0000313" key="4">
    <source>
        <dbReference type="Proteomes" id="UP001204000"/>
    </source>
</evidence>
<dbReference type="Pfam" id="PF10979">
    <property type="entry name" value="DUF2786"/>
    <property type="match status" value="1"/>
</dbReference>
<name>A0ABT1G487_9CORY</name>
<dbReference type="EMBL" id="JAMFTQ010000006">
    <property type="protein sequence ID" value="MCP1387843.1"/>
    <property type="molecule type" value="Genomic_DNA"/>
</dbReference>
<sequence length="239" mass="26310">MRDIDKIKEKVQKLLNQAADQEGSPEGDSFYAKAFALMATYGFDERDLAQPDDGDEVVYKTYPFSGAYTDMQARLLLAIADALHCTGYYQPVYNSTRAENATVFGLRRHMERVDMLYSLLAPVMILGARRLRAASFAESVVVMRRSFMAGFSSKIGSRLAAAEDTVAASDGGYALALIDDRLAAEEFRDTLAAEWGLNIGTGGSSHRRFDVDAFFDGQRAGDMTDLGQTRVKARPALPF</sequence>
<evidence type="ECO:0000313" key="3">
    <source>
        <dbReference type="EMBL" id="MCP1387843.1"/>
    </source>
</evidence>
<feature type="domain" description="DUF7168" evidence="2">
    <location>
        <begin position="70"/>
        <end position="185"/>
    </location>
</feature>
<protein>
    <submittedName>
        <fullName evidence="3">DUF2786 domain-containing protein</fullName>
    </submittedName>
</protein>
<dbReference type="InterPro" id="IPR055592">
    <property type="entry name" value="DUF7168"/>
</dbReference>
<feature type="domain" description="DUF2786" evidence="1">
    <location>
        <begin position="6"/>
        <end position="44"/>
    </location>
</feature>
<dbReference type="RefSeq" id="WP_253577738.1">
    <property type="nucleotide sequence ID" value="NZ_JAMFTQ010000006.1"/>
</dbReference>
<gene>
    <name evidence="3" type="ORF">M5J20_06515</name>
</gene>
<organism evidence="3 4">
    <name type="scientific">Corynebacterium stercoris</name>
    <dbReference type="NCBI Taxonomy" id="2943490"/>
    <lineage>
        <taxon>Bacteria</taxon>
        <taxon>Bacillati</taxon>
        <taxon>Actinomycetota</taxon>
        <taxon>Actinomycetes</taxon>
        <taxon>Mycobacteriales</taxon>
        <taxon>Corynebacteriaceae</taxon>
        <taxon>Corynebacterium</taxon>
    </lineage>
</organism>
<accession>A0ABT1G487</accession>
<reference evidence="3" key="1">
    <citation type="submission" date="2022-05" db="EMBL/GenBank/DDBJ databases">
        <title>Corynebacterium sp. TA-R-1 sp. nov., isolated from human feces.</title>
        <authorList>
            <person name="Shamsuzzaman M."/>
            <person name="Dahal R.H."/>
        </authorList>
    </citation>
    <scope>NUCLEOTIDE SEQUENCE</scope>
    <source>
        <strain evidence="3">TA-R-1</strain>
    </source>
</reference>
<dbReference type="Pfam" id="PF23771">
    <property type="entry name" value="DUF7168"/>
    <property type="match status" value="1"/>
</dbReference>
<dbReference type="Proteomes" id="UP001204000">
    <property type="component" value="Unassembled WGS sequence"/>
</dbReference>
<evidence type="ECO:0000259" key="2">
    <source>
        <dbReference type="Pfam" id="PF23771"/>
    </source>
</evidence>
<keyword evidence="4" id="KW-1185">Reference proteome</keyword>